<evidence type="ECO:0000313" key="4">
    <source>
        <dbReference type="EMBL" id="TFK91289.1"/>
    </source>
</evidence>
<feature type="transmembrane region" description="Helical" evidence="2">
    <location>
        <begin position="135"/>
        <end position="153"/>
    </location>
</feature>
<dbReference type="AlphaFoldDB" id="A0A5C3PRR2"/>
<gene>
    <name evidence="4" type="ORF">K466DRAFT_660207</name>
</gene>
<evidence type="ECO:0000259" key="3">
    <source>
        <dbReference type="Pfam" id="PF20152"/>
    </source>
</evidence>
<keyword evidence="5" id="KW-1185">Reference proteome</keyword>
<protein>
    <recommendedName>
        <fullName evidence="3">DUF6534 domain-containing protein</fullName>
    </recommendedName>
</protein>
<feature type="transmembrane region" description="Helical" evidence="2">
    <location>
        <begin position="54"/>
        <end position="71"/>
    </location>
</feature>
<keyword evidence="2" id="KW-0812">Transmembrane</keyword>
<dbReference type="EMBL" id="ML211024">
    <property type="protein sequence ID" value="TFK91289.1"/>
    <property type="molecule type" value="Genomic_DNA"/>
</dbReference>
<organism evidence="4 5">
    <name type="scientific">Polyporus arcularius HHB13444</name>
    <dbReference type="NCBI Taxonomy" id="1314778"/>
    <lineage>
        <taxon>Eukaryota</taxon>
        <taxon>Fungi</taxon>
        <taxon>Dikarya</taxon>
        <taxon>Basidiomycota</taxon>
        <taxon>Agaricomycotina</taxon>
        <taxon>Agaricomycetes</taxon>
        <taxon>Polyporales</taxon>
        <taxon>Polyporaceae</taxon>
        <taxon>Polyporus</taxon>
    </lineage>
</organism>
<keyword evidence="2" id="KW-1133">Transmembrane helix</keyword>
<reference evidence="4 5" key="1">
    <citation type="journal article" date="2019" name="Nat. Ecol. Evol.">
        <title>Megaphylogeny resolves global patterns of mushroom evolution.</title>
        <authorList>
            <person name="Varga T."/>
            <person name="Krizsan K."/>
            <person name="Foldi C."/>
            <person name="Dima B."/>
            <person name="Sanchez-Garcia M."/>
            <person name="Sanchez-Ramirez S."/>
            <person name="Szollosi G.J."/>
            <person name="Szarkandi J.G."/>
            <person name="Papp V."/>
            <person name="Albert L."/>
            <person name="Andreopoulos W."/>
            <person name="Angelini C."/>
            <person name="Antonin V."/>
            <person name="Barry K.W."/>
            <person name="Bougher N.L."/>
            <person name="Buchanan P."/>
            <person name="Buyck B."/>
            <person name="Bense V."/>
            <person name="Catcheside P."/>
            <person name="Chovatia M."/>
            <person name="Cooper J."/>
            <person name="Damon W."/>
            <person name="Desjardin D."/>
            <person name="Finy P."/>
            <person name="Geml J."/>
            <person name="Haridas S."/>
            <person name="Hughes K."/>
            <person name="Justo A."/>
            <person name="Karasinski D."/>
            <person name="Kautmanova I."/>
            <person name="Kiss B."/>
            <person name="Kocsube S."/>
            <person name="Kotiranta H."/>
            <person name="LaButti K.M."/>
            <person name="Lechner B.E."/>
            <person name="Liimatainen K."/>
            <person name="Lipzen A."/>
            <person name="Lukacs Z."/>
            <person name="Mihaltcheva S."/>
            <person name="Morgado L.N."/>
            <person name="Niskanen T."/>
            <person name="Noordeloos M.E."/>
            <person name="Ohm R.A."/>
            <person name="Ortiz-Santana B."/>
            <person name="Ovrebo C."/>
            <person name="Racz N."/>
            <person name="Riley R."/>
            <person name="Savchenko A."/>
            <person name="Shiryaev A."/>
            <person name="Soop K."/>
            <person name="Spirin V."/>
            <person name="Szebenyi C."/>
            <person name="Tomsovsky M."/>
            <person name="Tulloss R.E."/>
            <person name="Uehling J."/>
            <person name="Grigoriev I.V."/>
            <person name="Vagvolgyi C."/>
            <person name="Papp T."/>
            <person name="Martin F.M."/>
            <person name="Miettinen O."/>
            <person name="Hibbett D.S."/>
            <person name="Nagy L.G."/>
        </authorList>
    </citation>
    <scope>NUCLEOTIDE SEQUENCE [LARGE SCALE GENOMIC DNA]</scope>
    <source>
        <strain evidence="4 5">HHB13444</strain>
    </source>
</reference>
<dbReference type="Proteomes" id="UP000308197">
    <property type="component" value="Unassembled WGS sequence"/>
</dbReference>
<keyword evidence="2" id="KW-0472">Membrane</keyword>
<dbReference type="PANTHER" id="PTHR40465:SF1">
    <property type="entry name" value="DUF6534 DOMAIN-CONTAINING PROTEIN"/>
    <property type="match status" value="1"/>
</dbReference>
<feature type="transmembrane region" description="Helical" evidence="2">
    <location>
        <begin position="92"/>
        <end position="115"/>
    </location>
</feature>
<dbReference type="STRING" id="1314778.A0A5C3PRR2"/>
<evidence type="ECO:0000256" key="1">
    <source>
        <dbReference type="SAM" id="MobiDB-lite"/>
    </source>
</evidence>
<name>A0A5C3PRR2_9APHY</name>
<accession>A0A5C3PRR2</accession>
<proteinExistence type="predicted"/>
<dbReference type="InParanoid" id="A0A5C3PRR2"/>
<feature type="transmembrane region" description="Helical" evidence="2">
    <location>
        <begin position="243"/>
        <end position="267"/>
    </location>
</feature>
<sequence length="408" mass="45067">MRDFPFKEVALNLRTLIRVNLRRNPLFAAHYRAVMSLPAASDALPVFPKLDNTLGAYFVATYIGVIFYGITIQQAFRYYRLYPSDNKLLKGLVIVVFVFETFHTILCIHVCYFSAMLKFTNPLALFTTSGPRSLQTLPLSAGLVVVTAHCFYLRRAYLLGPRWRWMLAVAVVLIVAELGFSAAASAKAYMLVTIEDFSKAIWLISTSCGMTAFADIFLCSLFIDALHRSRTGFRKTDTLINTLILYAVGTGLLNSILIFLSFLFSVIFPKNEIYAGIDMAATKLYSNMLFVALNSRKTLTEARPSTGTTSVEDSAWPFGFTSIPTAILNDSNPGAKGANGSSMELHDLRGHNAQTATTINTHINGSAVDVKTPGSGIMYLSEERVDYRFEDDRESHQSGASRKAGGDV</sequence>
<evidence type="ECO:0000256" key="2">
    <source>
        <dbReference type="SAM" id="Phobius"/>
    </source>
</evidence>
<feature type="transmembrane region" description="Helical" evidence="2">
    <location>
        <begin position="201"/>
        <end position="223"/>
    </location>
</feature>
<evidence type="ECO:0000313" key="5">
    <source>
        <dbReference type="Proteomes" id="UP000308197"/>
    </source>
</evidence>
<feature type="region of interest" description="Disordered" evidence="1">
    <location>
        <begin position="389"/>
        <end position="408"/>
    </location>
</feature>
<feature type="transmembrane region" description="Helical" evidence="2">
    <location>
        <begin position="165"/>
        <end position="189"/>
    </location>
</feature>
<dbReference type="InterPro" id="IPR045339">
    <property type="entry name" value="DUF6534"/>
</dbReference>
<feature type="domain" description="DUF6534" evidence="3">
    <location>
        <begin position="212"/>
        <end position="297"/>
    </location>
</feature>
<dbReference type="PANTHER" id="PTHR40465">
    <property type="entry name" value="CHROMOSOME 1, WHOLE GENOME SHOTGUN SEQUENCE"/>
    <property type="match status" value="1"/>
</dbReference>
<dbReference type="Pfam" id="PF20152">
    <property type="entry name" value="DUF6534"/>
    <property type="match status" value="1"/>
</dbReference>